<comment type="similarity">
    <text evidence="3">Belongs to the nicotinamide ribonucleoside (NR) uptake permease (TC 4.B.1) family.</text>
</comment>
<name>A0A1M7ZKE5_9BACT</name>
<feature type="transmembrane region" description="Helical" evidence="10">
    <location>
        <begin position="37"/>
        <end position="56"/>
    </location>
</feature>
<keyword evidence="9 10" id="KW-0472">Membrane</keyword>
<comment type="subcellular location">
    <subcellularLocation>
        <location evidence="2">Cell membrane</location>
        <topology evidence="2">Multi-pass membrane protein</topology>
    </subcellularLocation>
</comment>
<evidence type="ECO:0000256" key="4">
    <source>
        <dbReference type="ARBA" id="ARBA00017522"/>
    </source>
</evidence>
<reference evidence="12" key="1">
    <citation type="submission" date="2016-12" db="EMBL/GenBank/DDBJ databases">
        <authorList>
            <person name="Varghese N."/>
            <person name="Submissions S."/>
        </authorList>
    </citation>
    <scope>NUCLEOTIDE SEQUENCE [LARGE SCALE GENOMIC DNA]</scope>
    <source>
        <strain evidence="12">DSM 25035</strain>
    </source>
</reference>
<keyword evidence="7 10" id="KW-0812">Transmembrane</keyword>
<evidence type="ECO:0000256" key="1">
    <source>
        <dbReference type="ARBA" id="ARBA00002672"/>
    </source>
</evidence>
<comment type="function">
    <text evidence="1">Required for nicotinamide riboside transport across the inner membrane.</text>
</comment>
<evidence type="ECO:0000256" key="5">
    <source>
        <dbReference type="ARBA" id="ARBA00022448"/>
    </source>
</evidence>
<feature type="transmembrane region" description="Helical" evidence="10">
    <location>
        <begin position="125"/>
        <end position="143"/>
    </location>
</feature>
<dbReference type="InterPro" id="IPR006419">
    <property type="entry name" value="NMN_transpt_PnuC"/>
</dbReference>
<dbReference type="AlphaFoldDB" id="A0A1M7ZKE5"/>
<keyword evidence="5" id="KW-0813">Transport</keyword>
<dbReference type="Proteomes" id="UP000184609">
    <property type="component" value="Unassembled WGS sequence"/>
</dbReference>
<dbReference type="PANTHER" id="PTHR36122">
    <property type="entry name" value="NICOTINAMIDE RIBOSIDE TRANSPORTER PNUC"/>
    <property type="match status" value="1"/>
</dbReference>
<feature type="transmembrane region" description="Helical" evidence="10">
    <location>
        <begin position="99"/>
        <end position="119"/>
    </location>
</feature>
<evidence type="ECO:0000256" key="9">
    <source>
        <dbReference type="ARBA" id="ARBA00023136"/>
    </source>
</evidence>
<evidence type="ECO:0000256" key="6">
    <source>
        <dbReference type="ARBA" id="ARBA00022475"/>
    </source>
</evidence>
<evidence type="ECO:0000256" key="8">
    <source>
        <dbReference type="ARBA" id="ARBA00022989"/>
    </source>
</evidence>
<accession>A0A1M7ZKE5</accession>
<evidence type="ECO:0000256" key="2">
    <source>
        <dbReference type="ARBA" id="ARBA00004651"/>
    </source>
</evidence>
<gene>
    <name evidence="11" type="ORF">SAMN04488108_4012</name>
</gene>
<dbReference type="EMBL" id="FRXN01000007">
    <property type="protein sequence ID" value="SHO65351.1"/>
    <property type="molecule type" value="Genomic_DNA"/>
</dbReference>
<keyword evidence="6" id="KW-1003">Cell membrane</keyword>
<dbReference type="STRING" id="1073327.SAMN04488108_4012"/>
<evidence type="ECO:0000256" key="7">
    <source>
        <dbReference type="ARBA" id="ARBA00022692"/>
    </source>
</evidence>
<dbReference type="PANTHER" id="PTHR36122:SF2">
    <property type="entry name" value="NICOTINAMIDE RIBOSIDE TRANSPORTER PNUC"/>
    <property type="match status" value="1"/>
</dbReference>
<evidence type="ECO:0000256" key="3">
    <source>
        <dbReference type="ARBA" id="ARBA00006669"/>
    </source>
</evidence>
<feature type="transmembrane region" description="Helical" evidence="10">
    <location>
        <begin position="12"/>
        <end position="30"/>
    </location>
</feature>
<organism evidence="11 12">
    <name type="scientific">Algoriphagus zhangzhouensis</name>
    <dbReference type="NCBI Taxonomy" id="1073327"/>
    <lineage>
        <taxon>Bacteria</taxon>
        <taxon>Pseudomonadati</taxon>
        <taxon>Bacteroidota</taxon>
        <taxon>Cytophagia</taxon>
        <taxon>Cytophagales</taxon>
        <taxon>Cyclobacteriaceae</taxon>
        <taxon>Algoriphagus</taxon>
    </lineage>
</organism>
<evidence type="ECO:0000313" key="11">
    <source>
        <dbReference type="EMBL" id="SHO65351.1"/>
    </source>
</evidence>
<proteinExistence type="inferred from homology"/>
<evidence type="ECO:0000313" key="12">
    <source>
        <dbReference type="Proteomes" id="UP000184609"/>
    </source>
</evidence>
<protein>
    <recommendedName>
        <fullName evidence="4">Nicotinamide riboside transporter PnuC</fullName>
    </recommendedName>
</protein>
<keyword evidence="12" id="KW-1185">Reference proteome</keyword>
<feature type="transmembrane region" description="Helical" evidence="10">
    <location>
        <begin position="62"/>
        <end position="79"/>
    </location>
</feature>
<evidence type="ECO:0000256" key="10">
    <source>
        <dbReference type="SAM" id="Phobius"/>
    </source>
</evidence>
<dbReference type="GO" id="GO:0005886">
    <property type="term" value="C:plasma membrane"/>
    <property type="evidence" value="ECO:0007669"/>
    <property type="project" value="UniProtKB-SubCell"/>
</dbReference>
<feature type="transmembrane region" description="Helical" evidence="10">
    <location>
        <begin position="164"/>
        <end position="188"/>
    </location>
</feature>
<keyword evidence="8 10" id="KW-1133">Transmembrane helix</keyword>
<dbReference type="NCBIfam" id="TIGR01528">
    <property type="entry name" value="NMN_trans_PnuC"/>
    <property type="match status" value="1"/>
</dbReference>
<dbReference type="Pfam" id="PF04973">
    <property type="entry name" value="NMN_transporter"/>
    <property type="match status" value="1"/>
</dbReference>
<dbReference type="GO" id="GO:0034257">
    <property type="term" value="F:nicotinamide riboside transmembrane transporter activity"/>
    <property type="evidence" value="ECO:0007669"/>
    <property type="project" value="InterPro"/>
</dbReference>
<sequence>MNLDLLLEQVRSTSLLEWIAVTFGVSEVLLAKRNKVWLYPTGIISICCGAIVLIQAKLYAETILNAYYLGMSIYGWIKWKSRNQFGTPKITSSDSMDKVKTWGIVLIGWVVLYLFLINFTDSDVPIIDSLVSSTAWAGMWLLANRKVENWIWLNISNAIAIPLLFYKGLFMFGLLTVFLFVIAVLGYFDWRKILKEENNELQSV</sequence>